<keyword evidence="2" id="KW-1185">Reference proteome</keyword>
<protein>
    <submittedName>
        <fullName evidence="1">Type II toxin-antitoxin system RelE/ParE family toxin</fullName>
    </submittedName>
</protein>
<organism evidence="1 2">
    <name type="scientific">Belliella marina</name>
    <dbReference type="NCBI Taxonomy" id="1644146"/>
    <lineage>
        <taxon>Bacteria</taxon>
        <taxon>Pseudomonadati</taxon>
        <taxon>Bacteroidota</taxon>
        <taxon>Cytophagia</taxon>
        <taxon>Cytophagales</taxon>
        <taxon>Cyclobacteriaceae</taxon>
        <taxon>Belliella</taxon>
    </lineage>
</organism>
<dbReference type="EMBL" id="JBHUHR010000005">
    <property type="protein sequence ID" value="MFD2033632.1"/>
    <property type="molecule type" value="Genomic_DNA"/>
</dbReference>
<dbReference type="RefSeq" id="WP_376883218.1">
    <property type="nucleotide sequence ID" value="NZ_JBHUHR010000005.1"/>
</dbReference>
<dbReference type="Pfam" id="PF06296">
    <property type="entry name" value="RelE"/>
    <property type="match status" value="1"/>
</dbReference>
<reference evidence="2" key="1">
    <citation type="journal article" date="2019" name="Int. J. Syst. Evol. Microbiol.">
        <title>The Global Catalogue of Microorganisms (GCM) 10K type strain sequencing project: providing services to taxonomists for standard genome sequencing and annotation.</title>
        <authorList>
            <consortium name="The Broad Institute Genomics Platform"/>
            <consortium name="The Broad Institute Genome Sequencing Center for Infectious Disease"/>
            <person name="Wu L."/>
            <person name="Ma J."/>
        </authorList>
    </citation>
    <scope>NUCLEOTIDE SEQUENCE [LARGE SCALE GENOMIC DNA]</scope>
    <source>
        <strain evidence="2">CGMCC 1.15180</strain>
    </source>
</reference>
<dbReference type="Gene3D" id="3.30.2310.20">
    <property type="entry name" value="RelE-like"/>
    <property type="match status" value="1"/>
</dbReference>
<dbReference type="InterPro" id="IPR009387">
    <property type="entry name" value="HigB-2"/>
</dbReference>
<dbReference type="PIRSF" id="PIRSF039032">
    <property type="entry name" value="HigB-2"/>
    <property type="match status" value="1"/>
</dbReference>
<sequence length="110" mass="12600">MSFDVIITPVFKKLFKKLAKKYPSLKTELEELIEKLSEEPKLGVSLGQNLHKIRISISSKNRGKSGGARVISFILRKEEEVYLVYIYDKSELDSLTKDEINELLNDLGLK</sequence>
<gene>
    <name evidence="1" type="ORF">ACFSKL_02460</name>
</gene>
<comment type="caution">
    <text evidence="1">The sequence shown here is derived from an EMBL/GenBank/DDBJ whole genome shotgun (WGS) entry which is preliminary data.</text>
</comment>
<dbReference type="Proteomes" id="UP001597361">
    <property type="component" value="Unassembled WGS sequence"/>
</dbReference>
<dbReference type="InterPro" id="IPR035093">
    <property type="entry name" value="RelE/ParE_toxin_dom_sf"/>
</dbReference>
<accession>A0ABW4VG70</accession>
<proteinExistence type="predicted"/>
<name>A0ABW4VG70_9BACT</name>
<evidence type="ECO:0000313" key="2">
    <source>
        <dbReference type="Proteomes" id="UP001597361"/>
    </source>
</evidence>
<evidence type="ECO:0000313" key="1">
    <source>
        <dbReference type="EMBL" id="MFD2033632.1"/>
    </source>
</evidence>